<keyword evidence="3 9" id="KW-0812">Transmembrane</keyword>
<accession>A0A8B8GXP3</accession>
<keyword evidence="2" id="KW-1003">Cell membrane</keyword>
<keyword evidence="12" id="KW-1185">Reference proteome</keyword>
<dbReference type="InterPro" id="IPR052192">
    <property type="entry name" value="Insect_Ionotropic_Sensory_Rcpt"/>
</dbReference>
<accession>A0A7M7L6U2</accession>
<evidence type="ECO:0000256" key="6">
    <source>
        <dbReference type="ARBA" id="ARBA00023170"/>
    </source>
</evidence>
<dbReference type="SUPFAM" id="SSF53850">
    <property type="entry name" value="Periplasmic binding protein-like II"/>
    <property type="match status" value="1"/>
</dbReference>
<evidence type="ECO:0000256" key="4">
    <source>
        <dbReference type="ARBA" id="ARBA00022989"/>
    </source>
</evidence>
<evidence type="ECO:0000256" key="7">
    <source>
        <dbReference type="ARBA" id="ARBA00023180"/>
    </source>
</evidence>
<dbReference type="RefSeq" id="XP_026296516.1">
    <property type="nucleotide sequence ID" value="XM_026440731.1"/>
</dbReference>
<accession>A0A7M7L3N0</accession>
<feature type="signal peptide" evidence="10">
    <location>
        <begin position="1"/>
        <end position="20"/>
    </location>
</feature>
<dbReference type="PANTHER" id="PTHR42643">
    <property type="entry name" value="IONOTROPIC RECEPTOR 20A-RELATED"/>
    <property type="match status" value="1"/>
</dbReference>
<dbReference type="OrthoDB" id="8195814at2759"/>
<dbReference type="PANTHER" id="PTHR42643:SF38">
    <property type="entry name" value="IONOTROPIC RECEPTOR 100A"/>
    <property type="match status" value="1"/>
</dbReference>
<keyword evidence="6" id="KW-0675">Receptor</keyword>
<evidence type="ECO:0000256" key="8">
    <source>
        <dbReference type="SAM" id="MobiDB-lite"/>
    </source>
</evidence>
<dbReference type="Gene3D" id="3.40.190.10">
    <property type="entry name" value="Periplasmic binding protein-like II"/>
    <property type="match status" value="1"/>
</dbReference>
<dbReference type="GeneID" id="100577974"/>
<gene>
    <name evidence="13 14" type="primary">LOC100577974</name>
</gene>
<evidence type="ECO:0000256" key="9">
    <source>
        <dbReference type="SAM" id="Phobius"/>
    </source>
</evidence>
<evidence type="ECO:0000313" key="12">
    <source>
        <dbReference type="Proteomes" id="UP000005203"/>
    </source>
</evidence>
<feature type="transmembrane region" description="Helical" evidence="9">
    <location>
        <begin position="360"/>
        <end position="378"/>
    </location>
</feature>
<keyword evidence="7" id="KW-0325">Glycoprotein</keyword>
<feature type="chain" id="PRO_5044660215" evidence="10">
    <location>
        <begin position="21"/>
        <end position="706"/>
    </location>
</feature>
<evidence type="ECO:0000256" key="5">
    <source>
        <dbReference type="ARBA" id="ARBA00023136"/>
    </source>
</evidence>
<accession>A0A8B8GXU0</accession>
<comment type="subcellular location">
    <subcellularLocation>
        <location evidence="1">Cell membrane</location>
        <topology evidence="1">Multi-pass membrane protein</topology>
    </subcellularLocation>
</comment>
<dbReference type="Proteomes" id="UP000005203">
    <property type="component" value="Linkage group LG5"/>
</dbReference>
<feature type="transmembrane region" description="Helical" evidence="9">
    <location>
        <begin position="458"/>
        <end position="474"/>
    </location>
</feature>
<keyword evidence="5 9" id="KW-0472">Membrane</keyword>
<keyword evidence="10" id="KW-0732">Signal</keyword>
<evidence type="ECO:0000256" key="3">
    <source>
        <dbReference type="ARBA" id="ARBA00022692"/>
    </source>
</evidence>
<dbReference type="RefSeq" id="XP_026296517.1">
    <property type="nucleotide sequence ID" value="XM_026440732.1"/>
</dbReference>
<feature type="transmembrane region" description="Helical" evidence="9">
    <location>
        <begin position="679"/>
        <end position="699"/>
    </location>
</feature>
<organism evidence="11">
    <name type="scientific">Apis mellifera</name>
    <name type="common">Honeybee</name>
    <dbReference type="NCBI Taxonomy" id="7460"/>
    <lineage>
        <taxon>Eukaryota</taxon>
        <taxon>Metazoa</taxon>
        <taxon>Ecdysozoa</taxon>
        <taxon>Arthropoda</taxon>
        <taxon>Hexapoda</taxon>
        <taxon>Insecta</taxon>
        <taxon>Pterygota</taxon>
        <taxon>Neoptera</taxon>
        <taxon>Endopterygota</taxon>
        <taxon>Hymenoptera</taxon>
        <taxon>Apocrita</taxon>
        <taxon>Aculeata</taxon>
        <taxon>Apoidea</taxon>
        <taxon>Anthophila</taxon>
        <taxon>Apidae</taxon>
        <taxon>Apis</taxon>
    </lineage>
</organism>
<evidence type="ECO:0000256" key="2">
    <source>
        <dbReference type="ARBA" id="ARBA00022475"/>
    </source>
</evidence>
<evidence type="ECO:0000256" key="10">
    <source>
        <dbReference type="SAM" id="SignalP"/>
    </source>
</evidence>
<feature type="region of interest" description="Disordered" evidence="8">
    <location>
        <begin position="427"/>
        <end position="449"/>
    </location>
</feature>
<proteinExistence type="predicted"/>
<evidence type="ECO:0000313" key="14">
    <source>
        <dbReference type="RefSeq" id="XP_026296517.1"/>
    </source>
</evidence>
<dbReference type="EnsemblMetazoa" id="XM_026440732">
    <property type="protein sequence ID" value="XP_026296517"/>
    <property type="gene ID" value="LOC100577974"/>
</dbReference>
<protein>
    <submittedName>
        <fullName evidence="13 14">Uncharacterized protein LOC100577974</fullName>
    </submittedName>
</protein>
<keyword evidence="4 9" id="KW-1133">Transmembrane helix</keyword>
<name>A0A7M7L6U2_APIME</name>
<evidence type="ECO:0000313" key="11">
    <source>
        <dbReference type="EnsemblMetazoa" id="XP_026296517"/>
    </source>
</evidence>
<dbReference type="AlphaFoldDB" id="A0A7M7L6U2"/>
<reference evidence="13 14" key="2">
    <citation type="submission" date="2025-04" db="UniProtKB">
        <authorList>
            <consortium name="RefSeq"/>
        </authorList>
    </citation>
    <scope>IDENTIFICATION</scope>
    <source>
        <strain evidence="13 14">DH4</strain>
        <tissue evidence="13 14">Whole body</tissue>
    </source>
</reference>
<dbReference type="EnsemblMetazoa" id="XM_026440731">
    <property type="protein sequence ID" value="XP_026296516"/>
    <property type="gene ID" value="LOC100577974"/>
</dbReference>
<sequence length="706" mass="82883">MSKLLLATLLHLTILFRVACKLSESDESTDSYSNLYPFLEKWARTSHTKTLTVVFDDYDLERHPFDPIPAGMLIDLNVSTKLVTLKHIISLKHKDRRRDYRTIEAENCVLLLFSDVDHLKDILSSPHLISFWHPENFYILREQGGSSVSLFERERFCQWAFERLWRVRRVYKLLLFTGDKVIRYDPFDYNRLRARYRVGGRDCDWYCDKSSEEAGFLLINRPNITDVSDFFEEEMIDFKRYPLKISIFETSTISVKDGRYFGLDFKYLDEVCKMMNVTRSLIKSKDRFGWEENGTFFGTIGHLVYGFADVSFNQFFVKDYLTRQVEFTVSITSDKLCVLVPKAAPLPDYLVIVKIFTGRAWLLVFAAHFVIAMIYTVLKIEKYRNMLEAVRKSGQAFFCCEYIPDSYFLEDRNGVVFNVVREETGEEDDERASYDGNTRSENVRSTASKTERNDSKRFYRAYLSLLITLARYLMKVIFQLMQPFKLGQPWFPERLLLICSLLLSLILNGIITSQLASSFSKRMYYEDINTLEQLEKSGITILTDAKDIISDAFTDVSSPLIKRLHERLEYANRSEVHRRLFEVKDAGYLHRIATLPLKYDEYQRNSLHIVKECPKDYIIANVMKKGSPFGRRINTILLRLNNGGFYKIWYQAMYQSLKRKEMMTLDDSSIHRKITIRHLFIPFGILYLGLATSVIVFIYEYRQNNV</sequence>
<evidence type="ECO:0000313" key="13">
    <source>
        <dbReference type="RefSeq" id="XP_026296516.1"/>
    </source>
</evidence>
<feature type="compositionally biased region" description="Polar residues" evidence="8">
    <location>
        <begin position="435"/>
        <end position="448"/>
    </location>
</feature>
<dbReference type="KEGG" id="ame:100577974"/>
<reference evidence="11" key="1">
    <citation type="submission" date="2021-01" db="UniProtKB">
        <authorList>
            <consortium name="EnsemblMetazoa"/>
        </authorList>
    </citation>
    <scope>IDENTIFICATION</scope>
    <source>
        <strain evidence="11">DH4</strain>
    </source>
</reference>
<dbReference type="GO" id="GO:0005886">
    <property type="term" value="C:plasma membrane"/>
    <property type="evidence" value="ECO:0007669"/>
    <property type="project" value="UniProtKB-SubCell"/>
</dbReference>
<feature type="transmembrane region" description="Helical" evidence="9">
    <location>
        <begin position="494"/>
        <end position="516"/>
    </location>
</feature>
<evidence type="ECO:0000256" key="1">
    <source>
        <dbReference type="ARBA" id="ARBA00004651"/>
    </source>
</evidence>